<evidence type="ECO:0000313" key="2">
    <source>
        <dbReference type="Proteomes" id="UP000009222"/>
    </source>
</evidence>
<dbReference type="Proteomes" id="UP000009222">
    <property type="component" value="Chromosome"/>
</dbReference>
<dbReference type="EMBL" id="CP001841">
    <property type="protein sequence ID" value="AEF80529.1"/>
    <property type="molecule type" value="Genomic_DNA"/>
</dbReference>
<organism evidence="1 2">
    <name type="scientific">Leadbettera azotonutricia (strain ATCC BAA-888 / DSM 13862 / ZAS-9)</name>
    <name type="common">Treponema azotonutricium</name>
    <dbReference type="NCBI Taxonomy" id="545695"/>
    <lineage>
        <taxon>Bacteria</taxon>
        <taxon>Pseudomonadati</taxon>
        <taxon>Spirochaetota</taxon>
        <taxon>Spirochaetia</taxon>
        <taxon>Spirochaetales</taxon>
        <taxon>Breznakiellaceae</taxon>
        <taxon>Leadbettera</taxon>
    </lineage>
</organism>
<protein>
    <submittedName>
        <fullName evidence="1">Uncharacterized protein</fullName>
    </submittedName>
</protein>
<sequence length="64" mass="7258">MKSSFFGIGNSFGFSRSIFENIGKSPKKDTLKSKFIFRERPILIFDPGTGNEPKVPKDVSEFKK</sequence>
<gene>
    <name evidence="1" type="ordered locus">TREAZ_2808</name>
</gene>
<dbReference type="HOGENOM" id="CLU_2866479_0_0_12"/>
<dbReference type="RefSeq" id="WP_015712730.1">
    <property type="nucleotide sequence ID" value="NC_015577.1"/>
</dbReference>
<reference evidence="1 2" key="2">
    <citation type="journal article" date="2011" name="ISME J.">
        <title>RNA-seq reveals cooperative metabolic interactions between two termite-gut spirochete species in co-culture.</title>
        <authorList>
            <person name="Rosenthal A.Z."/>
            <person name="Matson E.G."/>
            <person name="Eldar A."/>
            <person name="Leadbetter J.R."/>
        </authorList>
    </citation>
    <scope>NUCLEOTIDE SEQUENCE [LARGE SCALE GENOMIC DNA]</scope>
    <source>
        <strain evidence="2">ATCC BAA-888 / DSM 13862 / ZAS-9</strain>
    </source>
</reference>
<accession>F5YD09</accession>
<proteinExistence type="predicted"/>
<reference evidence="2" key="1">
    <citation type="submission" date="2009-12" db="EMBL/GenBank/DDBJ databases">
        <title>Complete sequence of Treponema azotonutricium strain ZAS-9.</title>
        <authorList>
            <person name="Tetu S.G."/>
            <person name="Matson E."/>
            <person name="Ren Q."/>
            <person name="Seshadri R."/>
            <person name="Elbourne L."/>
            <person name="Hassan K.A."/>
            <person name="Durkin A."/>
            <person name="Radune D."/>
            <person name="Mohamoud Y."/>
            <person name="Shay R."/>
            <person name="Jin S."/>
            <person name="Zhang X."/>
            <person name="Lucey K."/>
            <person name="Ballor N.R."/>
            <person name="Ottesen E."/>
            <person name="Rosenthal R."/>
            <person name="Allen A."/>
            <person name="Leadbetter J.R."/>
            <person name="Paulsen I.T."/>
        </authorList>
    </citation>
    <scope>NUCLEOTIDE SEQUENCE [LARGE SCALE GENOMIC DNA]</scope>
    <source>
        <strain evidence="2">ATCC BAA-888 / DSM 13862 / ZAS-9</strain>
    </source>
</reference>
<dbReference type="AlphaFoldDB" id="F5YD09"/>
<keyword evidence="2" id="KW-1185">Reference proteome</keyword>
<dbReference type="KEGG" id="taz:TREAZ_2808"/>
<dbReference type="InParanoid" id="F5YD09"/>
<evidence type="ECO:0000313" key="1">
    <source>
        <dbReference type="EMBL" id="AEF80529.1"/>
    </source>
</evidence>
<name>F5YD09_LEAAZ</name>